<dbReference type="EMBL" id="JASBWR010000037">
    <property type="protein sequence ID" value="KAJ9104924.1"/>
    <property type="molecule type" value="Genomic_DNA"/>
</dbReference>
<proteinExistence type="predicted"/>
<name>A0ACC2W123_9TREE</name>
<accession>A0ACC2W123</accession>
<keyword evidence="2" id="KW-1185">Reference proteome</keyword>
<evidence type="ECO:0000313" key="1">
    <source>
        <dbReference type="EMBL" id="KAJ9104924.1"/>
    </source>
</evidence>
<reference evidence="1" key="1">
    <citation type="submission" date="2023-04" db="EMBL/GenBank/DDBJ databases">
        <title>Draft Genome sequencing of Naganishia species isolated from polar environments using Oxford Nanopore Technology.</title>
        <authorList>
            <person name="Leo P."/>
            <person name="Venkateswaran K."/>
        </authorList>
    </citation>
    <scope>NUCLEOTIDE SEQUENCE</scope>
    <source>
        <strain evidence="1">MNA-CCFEE 5261</strain>
    </source>
</reference>
<gene>
    <name evidence="1" type="ORF">QFC19_003719</name>
</gene>
<evidence type="ECO:0000313" key="2">
    <source>
        <dbReference type="Proteomes" id="UP001241377"/>
    </source>
</evidence>
<protein>
    <submittedName>
        <fullName evidence="1">Uncharacterized protein</fullName>
    </submittedName>
</protein>
<comment type="caution">
    <text evidence="1">The sequence shown here is derived from an EMBL/GenBank/DDBJ whole genome shotgun (WGS) entry which is preliminary data.</text>
</comment>
<dbReference type="Proteomes" id="UP001241377">
    <property type="component" value="Unassembled WGS sequence"/>
</dbReference>
<organism evidence="1 2">
    <name type="scientific">Naganishia cerealis</name>
    <dbReference type="NCBI Taxonomy" id="610337"/>
    <lineage>
        <taxon>Eukaryota</taxon>
        <taxon>Fungi</taxon>
        <taxon>Dikarya</taxon>
        <taxon>Basidiomycota</taxon>
        <taxon>Agaricomycotina</taxon>
        <taxon>Tremellomycetes</taxon>
        <taxon>Filobasidiales</taxon>
        <taxon>Filobasidiaceae</taxon>
        <taxon>Naganishia</taxon>
    </lineage>
</organism>
<sequence>MDRVPSAAMSERCSCFIFDIVPTINGAARIENGAYSHTPASHIVTTNPPNSGLDAYDEDETEDEDMVGGTIYDSPKRELAPEQARSSEDGSDGPTSLSPVPPVKHEFPPRTSAATVSSRGNRIMSEEEGSAGEQDADGEAEGDQHDDEEDEAHQSEDDGDDATQPEYKDSADEEDYDDDEDLELEEMDDDEDEDFNMGGKKSKKKGKGIKRGGSGSERAPKKGRESSTSSKLQVPSRFESKMSSRNESSDEEFELARKTHRKIDHPSLANIKRKRQGTTETNDDSDAYRAMSSRTGKAVDYNEKTVDYGLESDEAEEEAPRPKASAYYNSADSDEIEGVFGYSRDDTRLDDPIDLPYENMRFHIKWKYFSHLHNTDELYTYLKGEGYRGLKRVDNYVKQVFIPEHKFLHPGPDDYKPTPEDIEIFEIERQRRQEELENFRTVERIVSSRQKEDGSGTLEYFCKWLTLPYSECTWEKADDLPPTAQPALEEYKARESRTTLPYNSTHYPKGGRPAYTKIVEVPQYLQQSGGTLKEFQLTGLNWLAYTWSNEENGILADEMGLGKTVQSVAHLSWLFHERQQYGPFLVVVPLSTISAWQMQFKSWAPEMNVICYMGSAASREVIRDFEFGHQKRLKFNVLLTTYEFILKDRPDLQSIKWQALEVDEAHRLKNSESQLYEALMSFSFASKLLITGTPLQNSVKELLALMHFLMPDRFALANDFDITDEDQGAKIQELHDKLEKLMIRRLKKDVVKEMPTKSEQILRTELSALQTQYYRNILTRNFSALSKGGTQHVSLMNVAMELKKAANHPYLFDGAENRNVSMEEAFKNLVMGSGKMVLLDKLLARLRADGHRVLIFSQMVRLLDIMSDYMNYRGYAYQRLDGTIGSDARKKSIEHFNAPGSTDFAFLLSTRAGGLGINLETADTVIIFDSDYNPQNDLQAMARAHRIGQKNHVKIYRFVSKGTIEEDILERAKRKMILEYAIINQMDTSGAYLSGKSAISKPNDNFSKDELDAILKFGAQNMYKTDDTQQNQKLEQMDLDDILNKAENHETEATAEAVGASLGGEGFLSQFAAIQDVKNDLSWDDIIPLDEREKATQKEKEKEEADKKKLEDRRKKKRHDASNRNAEKDENGERAREGEQESER</sequence>